<keyword evidence="1" id="KW-1133">Transmembrane helix</keyword>
<dbReference type="KEGG" id="slh:YH65_04645"/>
<dbReference type="InterPro" id="IPR010266">
    <property type="entry name" value="NnrS"/>
</dbReference>
<proteinExistence type="predicted"/>
<dbReference type="AlphaFoldDB" id="A0A7U4M317"/>
<keyword evidence="1" id="KW-0812">Transmembrane</keyword>
<keyword evidence="1" id="KW-0472">Membrane</keyword>
<feature type="transmembrane region" description="Helical" evidence="1">
    <location>
        <begin position="20"/>
        <end position="42"/>
    </location>
</feature>
<feature type="transmembrane region" description="Helical" evidence="1">
    <location>
        <begin position="54"/>
        <end position="74"/>
    </location>
</feature>
<keyword evidence="3" id="KW-1185">Reference proteome</keyword>
<dbReference type="Pfam" id="PF05940">
    <property type="entry name" value="NnrS"/>
    <property type="match status" value="1"/>
</dbReference>
<feature type="transmembrane region" description="Helical" evidence="1">
    <location>
        <begin position="368"/>
        <end position="387"/>
    </location>
</feature>
<feature type="transmembrane region" description="Helical" evidence="1">
    <location>
        <begin position="94"/>
        <end position="125"/>
    </location>
</feature>
<reference evidence="3" key="2">
    <citation type="journal article" date="2017" name="Stand. Genomic Sci.">
        <title>Complete genome sequence of the sulfur-oxidizing chemolithoautotrophic Sulfurovum lithotrophicum 42BKTT.</title>
        <authorList>
            <person name="Jeon W."/>
            <person name="Priscilla L."/>
            <person name="Park G."/>
            <person name="Lee H."/>
            <person name="Lee N."/>
            <person name="Lee D."/>
            <person name="Kwon H."/>
            <person name="Ahn I."/>
            <person name="Lee C."/>
            <person name="Lee H."/>
            <person name="Ahn J."/>
        </authorList>
    </citation>
    <scope>NUCLEOTIDE SEQUENCE [LARGE SCALE GENOMIC DNA]</scope>
    <source>
        <strain evidence="3">ATCC BAA-797 / 42BKT</strain>
    </source>
</reference>
<dbReference type="Proteomes" id="UP000034444">
    <property type="component" value="Chromosome"/>
</dbReference>
<accession>A0A7U4M317</accession>
<feature type="transmembrane region" description="Helical" evidence="1">
    <location>
        <begin position="262"/>
        <end position="282"/>
    </location>
</feature>
<name>A0A7U4M317_9BACT</name>
<sequence length="393" mass="44643">MKFSEESENSYFFSQPHQPFFILAFISALAGMLIFMLAYKGVLHMPVSPVSFHVYVFTYLMFTPAFFGFLFTTFPRFTATPLIEKSTYMRVFGFYYIGATLVLLGSIVTPVFSGIGMAVVFIGHLMGTDILRNIYNRTTMDDKHDVYWILTAMKMGVLAHFLFIIAAFFYSPLMGLSTEISTYLFLFFLTFSVAQRMVPFFSHSMAGRNDYLMKTIFVLLILHVLLEGIYTNSSFIADLLIGLFTGKEILRWKLPFPNPNPLLWILHIALLWIPVAFMLSALVNLTTLLSGVNFLALDIHMLVLGFVFTIMIGFGTRVTIGHSGNVMQSDKWVTLLFYWTQVVVALRILVSLTAALGWNFMVLFDVSATAWLIMFTAWAVRFFAVLINGKKLS</sequence>
<evidence type="ECO:0000256" key="1">
    <source>
        <dbReference type="SAM" id="Phobius"/>
    </source>
</evidence>
<evidence type="ECO:0000313" key="2">
    <source>
        <dbReference type="EMBL" id="AKF25960.1"/>
    </source>
</evidence>
<dbReference type="EMBL" id="CP011308">
    <property type="protein sequence ID" value="AKF25960.1"/>
    <property type="molecule type" value="Genomic_DNA"/>
</dbReference>
<feature type="transmembrane region" description="Helical" evidence="1">
    <location>
        <begin position="146"/>
        <end position="170"/>
    </location>
</feature>
<feature type="transmembrane region" description="Helical" evidence="1">
    <location>
        <begin position="182"/>
        <end position="199"/>
    </location>
</feature>
<evidence type="ECO:0000313" key="3">
    <source>
        <dbReference type="Proteomes" id="UP000034444"/>
    </source>
</evidence>
<feature type="transmembrane region" description="Helical" evidence="1">
    <location>
        <begin position="294"/>
        <end position="314"/>
    </location>
</feature>
<reference evidence="2 3" key="1">
    <citation type="submission" date="2015-04" db="EMBL/GenBank/DDBJ databases">
        <title>Complete genome sequence of Sulfurovum lithotrophicum ATCC BAA-797T.</title>
        <authorList>
            <person name="Ahn J."/>
            <person name="Park G."/>
            <person name="Jeon W."/>
            <person name="Jang Y."/>
            <person name="Jang M."/>
            <person name="Lee H."/>
            <person name="Lee H."/>
        </authorList>
    </citation>
    <scope>NUCLEOTIDE SEQUENCE [LARGE SCALE GENOMIC DNA]</scope>
    <source>
        <strain evidence="3">ATCC BAA-797 / 42BKT</strain>
    </source>
</reference>
<feature type="transmembrane region" description="Helical" evidence="1">
    <location>
        <begin position="335"/>
        <end position="356"/>
    </location>
</feature>
<feature type="transmembrane region" description="Helical" evidence="1">
    <location>
        <begin position="211"/>
        <end position="229"/>
    </location>
</feature>
<gene>
    <name evidence="2" type="ORF">YH65_04645</name>
</gene>
<organism evidence="2 3">
    <name type="scientific">Sulfurovum lithotrophicum</name>
    <dbReference type="NCBI Taxonomy" id="206403"/>
    <lineage>
        <taxon>Bacteria</taxon>
        <taxon>Pseudomonadati</taxon>
        <taxon>Campylobacterota</taxon>
        <taxon>Epsilonproteobacteria</taxon>
        <taxon>Campylobacterales</taxon>
        <taxon>Sulfurovaceae</taxon>
        <taxon>Sulfurovum</taxon>
    </lineage>
</organism>
<protein>
    <recommendedName>
        <fullName evidence="4">NnrS family protein</fullName>
    </recommendedName>
</protein>
<evidence type="ECO:0008006" key="4">
    <source>
        <dbReference type="Google" id="ProtNLM"/>
    </source>
</evidence>